<feature type="chain" id="PRO_5046218651" evidence="4">
    <location>
        <begin position="22"/>
        <end position="353"/>
    </location>
</feature>
<dbReference type="Gene3D" id="3.40.50.1820">
    <property type="entry name" value="alpha/beta hydrolase"/>
    <property type="match status" value="1"/>
</dbReference>
<dbReference type="SUPFAM" id="SSF53474">
    <property type="entry name" value="alpha/beta-Hydrolases"/>
    <property type="match status" value="1"/>
</dbReference>
<evidence type="ECO:0000256" key="3">
    <source>
        <dbReference type="ARBA" id="ARBA00023098"/>
    </source>
</evidence>
<keyword evidence="4" id="KW-0732">Signal</keyword>
<dbReference type="InterPro" id="IPR022742">
    <property type="entry name" value="Hydrolase_4"/>
</dbReference>
<evidence type="ECO:0000256" key="4">
    <source>
        <dbReference type="SAM" id="SignalP"/>
    </source>
</evidence>
<dbReference type="InterPro" id="IPR029058">
    <property type="entry name" value="AB_hydrolase_fold"/>
</dbReference>
<proteinExistence type="predicted"/>
<dbReference type="Proteomes" id="UP001441944">
    <property type="component" value="Unassembled WGS sequence"/>
</dbReference>
<organism evidence="6 7">
    <name type="scientific">Pseudophaeobacter arcticus</name>
    <dbReference type="NCBI Taxonomy" id="385492"/>
    <lineage>
        <taxon>Bacteria</taxon>
        <taxon>Pseudomonadati</taxon>
        <taxon>Pseudomonadota</taxon>
        <taxon>Alphaproteobacteria</taxon>
        <taxon>Rhodobacterales</taxon>
        <taxon>Paracoccaceae</taxon>
        <taxon>Pseudophaeobacter</taxon>
    </lineage>
</organism>
<dbReference type="Pfam" id="PF12146">
    <property type="entry name" value="Hydrolase_4"/>
    <property type="match status" value="1"/>
</dbReference>
<evidence type="ECO:0000256" key="2">
    <source>
        <dbReference type="ARBA" id="ARBA00022963"/>
    </source>
</evidence>
<dbReference type="PANTHER" id="PTHR10272">
    <property type="entry name" value="PLATELET-ACTIVATING FACTOR ACETYLHYDROLASE"/>
    <property type="match status" value="1"/>
</dbReference>
<protein>
    <submittedName>
        <fullName evidence="6">Alpha/beta hydrolase</fullName>
    </submittedName>
</protein>
<keyword evidence="7" id="KW-1185">Reference proteome</keyword>
<dbReference type="EMBL" id="BAABWU010000001">
    <property type="protein sequence ID" value="GAA6195178.1"/>
    <property type="molecule type" value="Genomic_DNA"/>
</dbReference>
<keyword evidence="1 6" id="KW-0378">Hydrolase</keyword>
<accession>A0ABQ0AH36</accession>
<name>A0ABQ0AH36_9RHOB</name>
<feature type="signal peptide" evidence="4">
    <location>
        <begin position="1"/>
        <end position="21"/>
    </location>
</feature>
<evidence type="ECO:0000313" key="7">
    <source>
        <dbReference type="Proteomes" id="UP001441944"/>
    </source>
</evidence>
<keyword evidence="2" id="KW-0442">Lipid degradation</keyword>
<gene>
    <name evidence="6" type="ORF">NBRC116598_06220</name>
</gene>
<evidence type="ECO:0000313" key="6">
    <source>
        <dbReference type="EMBL" id="GAA6195178.1"/>
    </source>
</evidence>
<evidence type="ECO:0000259" key="5">
    <source>
        <dbReference type="Pfam" id="PF12146"/>
    </source>
</evidence>
<feature type="domain" description="Serine aminopeptidase S33" evidence="5">
    <location>
        <begin position="91"/>
        <end position="190"/>
    </location>
</feature>
<reference evidence="6 7" key="1">
    <citation type="submission" date="2024-04" db="EMBL/GenBank/DDBJ databases">
        <title>Draft genome sequence of Pseudophaeobacter arcticus NBRC 116598.</title>
        <authorList>
            <person name="Miyakawa T."/>
            <person name="Kusuya Y."/>
            <person name="Miura T."/>
        </authorList>
    </citation>
    <scope>NUCLEOTIDE SEQUENCE [LARGE SCALE GENOMIC DNA]</scope>
    <source>
        <strain evidence="6 7">SU-CL00105</strain>
    </source>
</reference>
<keyword evidence="3" id="KW-0443">Lipid metabolism</keyword>
<comment type="caution">
    <text evidence="6">The sequence shown here is derived from an EMBL/GenBank/DDBJ whole genome shotgun (WGS) entry which is preliminary data.</text>
</comment>
<evidence type="ECO:0000256" key="1">
    <source>
        <dbReference type="ARBA" id="ARBA00022801"/>
    </source>
</evidence>
<dbReference type="PANTHER" id="PTHR10272:SF0">
    <property type="entry name" value="PLATELET-ACTIVATING FACTOR ACETYLHYDROLASE"/>
    <property type="match status" value="1"/>
</dbReference>
<dbReference type="GO" id="GO:0016787">
    <property type="term" value="F:hydrolase activity"/>
    <property type="evidence" value="ECO:0007669"/>
    <property type="project" value="UniProtKB-KW"/>
</dbReference>
<dbReference type="InterPro" id="IPR016986">
    <property type="entry name" value="UCP031982_abhydr"/>
</dbReference>
<dbReference type="RefSeq" id="WP_353397002.1">
    <property type="nucleotide sequence ID" value="NZ_BAABWU010000001.1"/>
</dbReference>
<dbReference type="PIRSF" id="PIRSF031982">
    <property type="entry name" value="UCP031982_abhydr"/>
    <property type="match status" value="1"/>
</dbReference>
<sequence>MKRLCSLTILALGLTALTVQAQETAPVAAHTYEAGLSTLVVQDERSDRELEGLIWYPTDAAEPTQPDFKSAVWVGAQVIRDAKAAPGAFPLIVLSHGMFGNARNQAWLAAEMARRGFVVAAVDHPGTSTWQRDPDQRRALWRRPGDITRLIDFAVLPGTLPVLVDPDRVFMAGHSLGGFTALALAGARYDAERLERFCETMPSELACGIFADWQIAQTPKDRVRMQADLADKRIRAFAVFDLGGTQSFSDASLTRIDRPLLVFGAPIMNSGLTLDIESRALIKALPSGSFRYIEPATLSHFDFFNLCKPAGYEILAKELPGDEVICEDGGTHRAAMHDLILDEVTAFFAQSLD</sequence>